<sequence>MPKLSLNTWSLERRLGPTRNVTWDRVYRKQVTEVEENPEDLSLLELPAVLKAKGFEAAEISYAQFPDTTEAYLDRVKKAFQEAGVEFASLLLDYGDLSTEDKERREADLAWCRAWIDHASRAGAERVRIMAGEGAPDDEEALNRAADALCGLAEYAAGLGVRVVTENIGNLASTSINCLSLLRHCNDRIGFTADFGNFPQNKERQLGEVLPHAETVHAKAELDKYSEPDEADYKRCLDLCSGVGFDGYYSITYLGEGDPWEGIGKLQKLVAPYLSKEQEAR</sequence>
<dbReference type="AlphaFoldDB" id="A0AA96RGX9"/>
<accession>A0AA96RGX9</accession>
<gene>
    <name evidence="2" type="ORF">MJA45_07025</name>
</gene>
<dbReference type="Proteomes" id="UP001305702">
    <property type="component" value="Chromosome"/>
</dbReference>
<dbReference type="PANTHER" id="PTHR12110:SF53">
    <property type="entry name" value="BLR5974 PROTEIN"/>
    <property type="match status" value="1"/>
</dbReference>
<dbReference type="GO" id="GO:0016853">
    <property type="term" value="F:isomerase activity"/>
    <property type="evidence" value="ECO:0007669"/>
    <property type="project" value="UniProtKB-KW"/>
</dbReference>
<dbReference type="RefSeq" id="WP_315606557.1">
    <property type="nucleotide sequence ID" value="NZ_CP130318.1"/>
</dbReference>
<keyword evidence="3" id="KW-1185">Reference proteome</keyword>
<evidence type="ECO:0000313" key="2">
    <source>
        <dbReference type="EMBL" id="WNQ12778.1"/>
    </source>
</evidence>
<dbReference type="InterPro" id="IPR036237">
    <property type="entry name" value="Xyl_isomerase-like_sf"/>
</dbReference>
<dbReference type="PANTHER" id="PTHR12110">
    <property type="entry name" value="HYDROXYPYRUVATE ISOMERASE"/>
    <property type="match status" value="1"/>
</dbReference>
<evidence type="ECO:0000313" key="3">
    <source>
        <dbReference type="Proteomes" id="UP001305702"/>
    </source>
</evidence>
<keyword evidence="2" id="KW-0413">Isomerase</keyword>
<name>A0AA96RGX9_9BACL</name>
<reference evidence="2 3" key="1">
    <citation type="submission" date="2022-02" db="EMBL/GenBank/DDBJ databases">
        <title>Paenibacillus sp. MBLB1776 Whole Genome Shotgun Sequencing.</title>
        <authorList>
            <person name="Hwang C.Y."/>
            <person name="Cho E.-S."/>
            <person name="Seo M.-J."/>
        </authorList>
    </citation>
    <scope>NUCLEOTIDE SEQUENCE [LARGE SCALE GENOMIC DNA]</scope>
    <source>
        <strain evidence="2 3">MBLB1776</strain>
    </source>
</reference>
<protein>
    <submittedName>
        <fullName evidence="2">Sugar phosphate isomerase/epimerase family protein</fullName>
    </submittedName>
</protein>
<dbReference type="Pfam" id="PF01261">
    <property type="entry name" value="AP_endonuc_2"/>
    <property type="match status" value="1"/>
</dbReference>
<feature type="domain" description="Xylose isomerase-like TIM barrel" evidence="1">
    <location>
        <begin position="49"/>
        <end position="257"/>
    </location>
</feature>
<dbReference type="Gene3D" id="3.20.20.150">
    <property type="entry name" value="Divalent-metal-dependent TIM barrel enzymes"/>
    <property type="match status" value="1"/>
</dbReference>
<dbReference type="InterPro" id="IPR013022">
    <property type="entry name" value="Xyl_isomerase-like_TIM-brl"/>
</dbReference>
<proteinExistence type="predicted"/>
<dbReference type="KEGG" id="paun:MJA45_07025"/>
<dbReference type="EMBL" id="CP130318">
    <property type="protein sequence ID" value="WNQ12778.1"/>
    <property type="molecule type" value="Genomic_DNA"/>
</dbReference>
<evidence type="ECO:0000259" key="1">
    <source>
        <dbReference type="Pfam" id="PF01261"/>
    </source>
</evidence>
<organism evidence="2 3">
    <name type="scientific">Paenibacillus aurantius</name>
    <dbReference type="NCBI Taxonomy" id="2918900"/>
    <lineage>
        <taxon>Bacteria</taxon>
        <taxon>Bacillati</taxon>
        <taxon>Bacillota</taxon>
        <taxon>Bacilli</taxon>
        <taxon>Bacillales</taxon>
        <taxon>Paenibacillaceae</taxon>
        <taxon>Paenibacillus</taxon>
    </lineage>
</organism>
<dbReference type="InterPro" id="IPR050312">
    <property type="entry name" value="IolE/XylAMocC-like"/>
</dbReference>
<dbReference type="SUPFAM" id="SSF51658">
    <property type="entry name" value="Xylose isomerase-like"/>
    <property type="match status" value="1"/>
</dbReference>